<comment type="subcellular location">
    <subcellularLocation>
        <location evidence="3">Membrane</location>
    </subcellularLocation>
</comment>
<keyword evidence="3" id="KW-0106">Calcium</keyword>
<evidence type="ECO:0000259" key="4">
    <source>
        <dbReference type="PROSITE" id="PS50222"/>
    </source>
</evidence>
<dbReference type="InterPro" id="IPR002048">
    <property type="entry name" value="EF_hand_dom"/>
</dbReference>
<dbReference type="GO" id="GO:0019900">
    <property type="term" value="F:kinase binding"/>
    <property type="evidence" value="ECO:0007669"/>
    <property type="project" value="UniProtKB-UniRule"/>
</dbReference>
<accession>A0AAW2MIN0</accession>
<protein>
    <recommendedName>
        <fullName evidence="3">Calcineurin B-like protein</fullName>
    </recommendedName>
</protein>
<dbReference type="GO" id="GO:0016020">
    <property type="term" value="C:membrane"/>
    <property type="evidence" value="ECO:0007669"/>
    <property type="project" value="UniProtKB-SubCell"/>
</dbReference>
<evidence type="ECO:0000256" key="3">
    <source>
        <dbReference type="RuleBase" id="RU369080"/>
    </source>
</evidence>
<dbReference type="AlphaFoldDB" id="A0AAW2MIN0"/>
<sequence length="96" mass="10851">MRSIANCFCLSKAKNPPGFEEHTILASETTFNVNEVEALYILFEELSSSIVDDGRIHKLFELFDLKRNGVIEFGEFVRSLSIFHPDAPEADKIACK</sequence>
<comment type="similarity">
    <text evidence="2 3">Belongs to the calcineurin regulatory subunit family.</text>
</comment>
<dbReference type="GO" id="GO:0019722">
    <property type="term" value="P:calcium-mediated signaling"/>
    <property type="evidence" value="ECO:0007669"/>
    <property type="project" value="UniProtKB-UniRule"/>
</dbReference>
<organism evidence="5">
    <name type="scientific">Sesamum radiatum</name>
    <name type="common">Black benniseed</name>
    <dbReference type="NCBI Taxonomy" id="300843"/>
    <lineage>
        <taxon>Eukaryota</taxon>
        <taxon>Viridiplantae</taxon>
        <taxon>Streptophyta</taxon>
        <taxon>Embryophyta</taxon>
        <taxon>Tracheophyta</taxon>
        <taxon>Spermatophyta</taxon>
        <taxon>Magnoliopsida</taxon>
        <taxon>eudicotyledons</taxon>
        <taxon>Gunneridae</taxon>
        <taxon>Pentapetalae</taxon>
        <taxon>asterids</taxon>
        <taxon>lamiids</taxon>
        <taxon>Lamiales</taxon>
        <taxon>Pedaliaceae</taxon>
        <taxon>Sesamum</taxon>
    </lineage>
</organism>
<gene>
    <name evidence="5" type="ORF">Sradi_4980300</name>
</gene>
<reference evidence="5" key="1">
    <citation type="submission" date="2020-06" db="EMBL/GenBank/DDBJ databases">
        <authorList>
            <person name="Li T."/>
            <person name="Hu X."/>
            <person name="Zhang T."/>
            <person name="Song X."/>
            <person name="Zhang H."/>
            <person name="Dai N."/>
            <person name="Sheng W."/>
            <person name="Hou X."/>
            <person name="Wei L."/>
        </authorList>
    </citation>
    <scope>NUCLEOTIDE SEQUENCE</scope>
    <source>
        <strain evidence="5">G02</strain>
        <tissue evidence="5">Leaf</tissue>
    </source>
</reference>
<proteinExistence type="inferred from homology"/>
<dbReference type="InterPro" id="IPR011992">
    <property type="entry name" value="EF-hand-dom_pair"/>
</dbReference>
<dbReference type="PROSITE" id="PS50222">
    <property type="entry name" value="EF_HAND_2"/>
    <property type="match status" value="1"/>
</dbReference>
<dbReference type="GO" id="GO:0005509">
    <property type="term" value="F:calcium ion binding"/>
    <property type="evidence" value="ECO:0007669"/>
    <property type="project" value="UniProtKB-UniRule"/>
</dbReference>
<keyword evidence="3" id="KW-0472">Membrane</keyword>
<evidence type="ECO:0000256" key="1">
    <source>
        <dbReference type="ARBA" id="ARBA00022737"/>
    </source>
</evidence>
<keyword evidence="1 3" id="KW-0677">Repeat</keyword>
<keyword evidence="3" id="KW-0479">Metal-binding</keyword>
<evidence type="ECO:0000313" key="5">
    <source>
        <dbReference type="EMBL" id="KAL0329936.1"/>
    </source>
</evidence>
<comment type="caution">
    <text evidence="5">The sequence shown here is derived from an EMBL/GenBank/DDBJ whole genome shotgun (WGS) entry which is preliminary data.</text>
</comment>
<dbReference type="EMBL" id="JACGWJ010000022">
    <property type="protein sequence ID" value="KAL0329936.1"/>
    <property type="molecule type" value="Genomic_DNA"/>
</dbReference>
<comment type="subunit">
    <text evidence="3">Homodimer. Interacts with CIPK.</text>
</comment>
<dbReference type="Gene3D" id="1.10.238.10">
    <property type="entry name" value="EF-hand"/>
    <property type="match status" value="1"/>
</dbReference>
<dbReference type="SUPFAM" id="SSF47473">
    <property type="entry name" value="EF-hand"/>
    <property type="match status" value="1"/>
</dbReference>
<dbReference type="InterPro" id="IPR045198">
    <property type="entry name" value="CNBL1-10"/>
</dbReference>
<feature type="domain" description="EF-hand" evidence="4">
    <location>
        <begin position="51"/>
        <end position="86"/>
    </location>
</feature>
<comment type="function">
    <text evidence="3">Acts as a calcium sensor. CBL proteins interact with CIPK serine-threonine protein kinases. Binding of a CBL protein to the regulatory NAF domain of a CIPK protein lead to the activation of the kinase in a calcium-dependent manner.</text>
</comment>
<reference evidence="5" key="2">
    <citation type="journal article" date="2024" name="Plant">
        <title>Genomic evolution and insights into agronomic trait innovations of Sesamum species.</title>
        <authorList>
            <person name="Miao H."/>
            <person name="Wang L."/>
            <person name="Qu L."/>
            <person name="Liu H."/>
            <person name="Sun Y."/>
            <person name="Le M."/>
            <person name="Wang Q."/>
            <person name="Wei S."/>
            <person name="Zheng Y."/>
            <person name="Lin W."/>
            <person name="Duan Y."/>
            <person name="Cao H."/>
            <person name="Xiong S."/>
            <person name="Wang X."/>
            <person name="Wei L."/>
            <person name="Li C."/>
            <person name="Ma Q."/>
            <person name="Ju M."/>
            <person name="Zhao R."/>
            <person name="Li G."/>
            <person name="Mu C."/>
            <person name="Tian Q."/>
            <person name="Mei H."/>
            <person name="Zhang T."/>
            <person name="Gao T."/>
            <person name="Zhang H."/>
        </authorList>
    </citation>
    <scope>NUCLEOTIDE SEQUENCE</scope>
    <source>
        <strain evidence="5">G02</strain>
    </source>
</reference>
<evidence type="ECO:0000256" key="2">
    <source>
        <dbReference type="ARBA" id="ARBA00023774"/>
    </source>
</evidence>
<dbReference type="PANTHER" id="PTHR23056:SF146">
    <property type="entry name" value="CALCINEURIN B-LIKE PROTEIN"/>
    <property type="match status" value="1"/>
</dbReference>
<dbReference type="PANTHER" id="PTHR23056">
    <property type="entry name" value="CALCINEURIN B"/>
    <property type="match status" value="1"/>
</dbReference>
<name>A0AAW2MIN0_SESRA</name>